<name>A0AAV2VLF0_9VIBR</name>
<sequence>MPPNLIWLNLSMQLSLAGLWQVSPLTDLSIPQDDITLPAPLSQVLPESLSEESIRQQEWHLMHDIDVDDAMLAFPAVDLVMAGVDYYAEVRVNGVAVFDCDGSQNRYKKDIRPYLQPGRNRFEILFLEKDDDWLLEEEPEVCALNQEPVVETDSRIGVWEIPYLQFIRHLRLDHITTEQIWHHGGGCEFKVDLYYQTFAAGLISASVKFDGMTYHIPIDVRADHATALFQVEAPRYANPIFPSDKDLYQLDVALDGQSQQMRIGLSKDLCVTHFPV</sequence>
<dbReference type="EMBL" id="CAOF01000054">
    <property type="protein sequence ID" value="CCO45366.1"/>
    <property type="molecule type" value="Genomic_DNA"/>
</dbReference>
<feature type="domain" description="Beta-mannosidase-like galactose-binding" evidence="2">
    <location>
        <begin position="52"/>
        <end position="128"/>
    </location>
</feature>
<dbReference type="InterPro" id="IPR054593">
    <property type="entry name" value="Beta-mannosidase-like_N2"/>
</dbReference>
<evidence type="ECO:0000256" key="1">
    <source>
        <dbReference type="ARBA" id="ARBA00022801"/>
    </source>
</evidence>
<dbReference type="Gene3D" id="2.60.120.260">
    <property type="entry name" value="Galactose-binding domain-like"/>
    <property type="match status" value="1"/>
</dbReference>
<reference evidence="3 4" key="1">
    <citation type="journal article" date="2013" name="ISME J.">
        <title>Comparative genomics of pathogenic lineages of Vibrio nigripulchritudo identifies virulence-associated traits.</title>
        <authorList>
            <person name="Goudenege D."/>
            <person name="Labreuche Y."/>
            <person name="Krin E."/>
            <person name="Ansquer D."/>
            <person name="Mangenot S."/>
            <person name="Calteau A."/>
            <person name="Medigue C."/>
            <person name="Mazel D."/>
            <person name="Polz M.F."/>
            <person name="Le Roux F."/>
        </authorList>
    </citation>
    <scope>NUCLEOTIDE SEQUENCE [LARGE SCALE GENOMIC DNA]</scope>
    <source>
        <strain evidence="3 4">SOn1</strain>
    </source>
</reference>
<evidence type="ECO:0000259" key="2">
    <source>
        <dbReference type="Pfam" id="PF22666"/>
    </source>
</evidence>
<dbReference type="SUPFAM" id="SSF49785">
    <property type="entry name" value="Galactose-binding domain-like"/>
    <property type="match status" value="1"/>
</dbReference>
<gene>
    <name evidence="3" type="ORF">VIBNISOn1_1470004</name>
</gene>
<dbReference type="Pfam" id="PF22666">
    <property type="entry name" value="Glyco_hydro_2_N2"/>
    <property type="match status" value="1"/>
</dbReference>
<dbReference type="GO" id="GO:0004553">
    <property type="term" value="F:hydrolase activity, hydrolyzing O-glycosyl compounds"/>
    <property type="evidence" value="ECO:0007669"/>
    <property type="project" value="UniProtKB-ARBA"/>
</dbReference>
<accession>A0AAV2VLF0</accession>
<evidence type="ECO:0000313" key="3">
    <source>
        <dbReference type="EMBL" id="CCO45366.1"/>
    </source>
</evidence>
<evidence type="ECO:0000313" key="4">
    <source>
        <dbReference type="Proteomes" id="UP000018211"/>
    </source>
</evidence>
<organism evidence="3 4">
    <name type="scientific">Vibrio nigripulchritudo SOn1</name>
    <dbReference type="NCBI Taxonomy" id="1238450"/>
    <lineage>
        <taxon>Bacteria</taxon>
        <taxon>Pseudomonadati</taxon>
        <taxon>Pseudomonadota</taxon>
        <taxon>Gammaproteobacteria</taxon>
        <taxon>Vibrionales</taxon>
        <taxon>Vibrionaceae</taxon>
        <taxon>Vibrio</taxon>
    </lineage>
</organism>
<proteinExistence type="predicted"/>
<comment type="caution">
    <text evidence="3">The sequence shown here is derived from an EMBL/GenBank/DDBJ whole genome shotgun (WGS) entry which is preliminary data.</text>
</comment>
<keyword evidence="1" id="KW-0378">Hydrolase</keyword>
<dbReference type="AlphaFoldDB" id="A0AAV2VLF0"/>
<dbReference type="Proteomes" id="UP000018211">
    <property type="component" value="Unassembled WGS sequence"/>
</dbReference>
<dbReference type="InterPro" id="IPR008979">
    <property type="entry name" value="Galactose-bd-like_sf"/>
</dbReference>
<protein>
    <submittedName>
        <fullName evidence="3">Galactose-binding like protein</fullName>
    </submittedName>
</protein>